<feature type="compositionally biased region" description="Basic and acidic residues" evidence="1">
    <location>
        <begin position="150"/>
        <end position="161"/>
    </location>
</feature>
<feature type="region of interest" description="Disordered" evidence="1">
    <location>
        <begin position="30"/>
        <end position="56"/>
    </location>
</feature>
<accession>A0A0E1RZ58</accession>
<evidence type="ECO:0000313" key="3">
    <source>
        <dbReference type="Proteomes" id="UP000001261"/>
    </source>
</evidence>
<reference evidence="3" key="2">
    <citation type="journal article" date="2010" name="Genome Res.">
        <title>Population genomic sequencing of Coccidioides fungi reveals recent hybridization and transposon control.</title>
        <authorList>
            <person name="Neafsey D.E."/>
            <person name="Barker B.M."/>
            <person name="Sharpton T.J."/>
            <person name="Stajich J.E."/>
            <person name="Park D.J."/>
            <person name="Whiston E."/>
            <person name="Hung C.-Y."/>
            <person name="McMahan C."/>
            <person name="White J."/>
            <person name="Sykes S."/>
            <person name="Heiman D."/>
            <person name="Young S."/>
            <person name="Zeng Q."/>
            <person name="Abouelleil A."/>
            <person name="Aftuck L."/>
            <person name="Bessette D."/>
            <person name="Brown A."/>
            <person name="FitzGerald M."/>
            <person name="Lui A."/>
            <person name="Macdonald J.P."/>
            <person name="Priest M."/>
            <person name="Orbach M.J."/>
            <person name="Galgiani J.N."/>
            <person name="Kirkland T.N."/>
            <person name="Cole G.T."/>
            <person name="Birren B.W."/>
            <person name="Henn M.R."/>
            <person name="Taylor J.W."/>
            <person name="Rounsley S.D."/>
        </authorList>
    </citation>
    <scope>GENOME REANNOTATION</scope>
    <source>
        <strain evidence="3">RS</strain>
    </source>
</reference>
<feature type="region of interest" description="Disordered" evidence="1">
    <location>
        <begin position="142"/>
        <end position="174"/>
    </location>
</feature>
<dbReference type="AlphaFoldDB" id="A0A0E1RZ58"/>
<reference evidence="3" key="1">
    <citation type="journal article" date="2009" name="Genome Res.">
        <title>Comparative genomic analyses of the human fungal pathogens Coccidioides and their relatives.</title>
        <authorList>
            <person name="Sharpton T.J."/>
            <person name="Stajich J.E."/>
            <person name="Rounsley S.D."/>
            <person name="Gardner M.J."/>
            <person name="Wortman J.R."/>
            <person name="Jordar V.S."/>
            <person name="Maiti R."/>
            <person name="Kodira C.D."/>
            <person name="Neafsey D.E."/>
            <person name="Zeng Q."/>
            <person name="Hung C.-Y."/>
            <person name="McMahan C."/>
            <person name="Muszewska A."/>
            <person name="Grynberg M."/>
            <person name="Mandel M.A."/>
            <person name="Kellner E.M."/>
            <person name="Barker B.M."/>
            <person name="Galgiani J.N."/>
            <person name="Orbach M.J."/>
            <person name="Kirkland T.N."/>
            <person name="Cole G.T."/>
            <person name="Henn M.R."/>
            <person name="Birren B.W."/>
            <person name="Taylor J.W."/>
        </authorList>
    </citation>
    <scope>NUCLEOTIDE SEQUENCE [LARGE SCALE GENOMIC DNA]</scope>
    <source>
        <strain evidence="3">RS</strain>
    </source>
</reference>
<proteinExistence type="predicted"/>
<dbReference type="GeneID" id="4566457"/>
<gene>
    <name evidence="2" type="ORF">CIMG_00168</name>
</gene>
<dbReference type="RefSeq" id="XP_001246397.2">
    <property type="nucleotide sequence ID" value="XM_001246396.2"/>
</dbReference>
<dbReference type="VEuPathDB" id="FungiDB:CIMG_00168"/>
<dbReference type="InParanoid" id="A0A0E1RZ58"/>
<keyword evidence="3" id="KW-1185">Reference proteome</keyword>
<dbReference type="KEGG" id="cim:CIMG_00168"/>
<evidence type="ECO:0000256" key="1">
    <source>
        <dbReference type="SAM" id="MobiDB-lite"/>
    </source>
</evidence>
<dbReference type="Proteomes" id="UP000001261">
    <property type="component" value="Unassembled WGS sequence"/>
</dbReference>
<name>A0A0E1RZ58_COCIM</name>
<sequence length="174" mass="19877">MPADGSLGMLLLMPRESTVTHFTNALHPDQTHELESDWTEDVERDGSQPGPSTEAKIPTPLLRLRVAQSAGFVRWALLKQYKEFLYIKRDLACCLGTLTNSSRQLQHQRRPSAIIDRDLIKYEPFSNPCRFATAQDNIFFPTPSCSPRGNGERRENQHPRQELNQFPLKRAEMG</sequence>
<dbReference type="EMBL" id="GG704911">
    <property type="protein sequence ID" value="EAS34814.2"/>
    <property type="molecule type" value="Genomic_DNA"/>
</dbReference>
<evidence type="ECO:0000313" key="2">
    <source>
        <dbReference type="EMBL" id="EAS34814.2"/>
    </source>
</evidence>
<protein>
    <submittedName>
        <fullName evidence="2">Uncharacterized protein</fullName>
    </submittedName>
</protein>
<organism evidence="2 3">
    <name type="scientific">Coccidioides immitis (strain RS)</name>
    <name type="common">Valley fever fungus</name>
    <dbReference type="NCBI Taxonomy" id="246410"/>
    <lineage>
        <taxon>Eukaryota</taxon>
        <taxon>Fungi</taxon>
        <taxon>Dikarya</taxon>
        <taxon>Ascomycota</taxon>
        <taxon>Pezizomycotina</taxon>
        <taxon>Eurotiomycetes</taxon>
        <taxon>Eurotiomycetidae</taxon>
        <taxon>Onygenales</taxon>
        <taxon>Onygenaceae</taxon>
        <taxon>Coccidioides</taxon>
    </lineage>
</organism>